<organism evidence="4 5">
    <name type="scientific">Artemisia annua</name>
    <name type="common">Sweet wormwood</name>
    <dbReference type="NCBI Taxonomy" id="35608"/>
    <lineage>
        <taxon>Eukaryota</taxon>
        <taxon>Viridiplantae</taxon>
        <taxon>Streptophyta</taxon>
        <taxon>Embryophyta</taxon>
        <taxon>Tracheophyta</taxon>
        <taxon>Spermatophyta</taxon>
        <taxon>Magnoliopsida</taxon>
        <taxon>eudicotyledons</taxon>
        <taxon>Gunneridae</taxon>
        <taxon>Pentapetalae</taxon>
        <taxon>asterids</taxon>
        <taxon>campanulids</taxon>
        <taxon>Asterales</taxon>
        <taxon>Asteraceae</taxon>
        <taxon>Asteroideae</taxon>
        <taxon>Anthemideae</taxon>
        <taxon>Artemisiinae</taxon>
        <taxon>Artemisia</taxon>
    </lineage>
</organism>
<accession>A0A2U1QDP0</accession>
<comment type="caution">
    <text evidence="4">The sequence shown here is derived from an EMBL/GenBank/DDBJ whole genome shotgun (WGS) entry which is preliminary data.</text>
</comment>
<protein>
    <submittedName>
        <fullName evidence="4">ABC transporter I family member 21</fullName>
    </submittedName>
</protein>
<reference evidence="4 5" key="1">
    <citation type="journal article" date="2018" name="Mol. Plant">
        <title>The genome of Artemisia annua provides insight into the evolution of Asteraceae family and artemisinin biosynthesis.</title>
        <authorList>
            <person name="Shen Q."/>
            <person name="Zhang L."/>
            <person name="Liao Z."/>
            <person name="Wang S."/>
            <person name="Yan T."/>
            <person name="Shi P."/>
            <person name="Liu M."/>
            <person name="Fu X."/>
            <person name="Pan Q."/>
            <person name="Wang Y."/>
            <person name="Lv Z."/>
            <person name="Lu X."/>
            <person name="Zhang F."/>
            <person name="Jiang W."/>
            <person name="Ma Y."/>
            <person name="Chen M."/>
            <person name="Hao X."/>
            <person name="Li L."/>
            <person name="Tang Y."/>
            <person name="Lv G."/>
            <person name="Zhou Y."/>
            <person name="Sun X."/>
            <person name="Brodelius P.E."/>
            <person name="Rose J.K.C."/>
            <person name="Tang K."/>
        </authorList>
    </citation>
    <scope>NUCLEOTIDE SEQUENCE [LARGE SCALE GENOMIC DNA]</scope>
    <source>
        <strain evidence="5">cv. Huhao1</strain>
        <tissue evidence="4">Leaf</tissue>
    </source>
</reference>
<keyword evidence="5" id="KW-1185">Reference proteome</keyword>
<dbReference type="InterPro" id="IPR027417">
    <property type="entry name" value="P-loop_NTPase"/>
</dbReference>
<keyword evidence="2" id="KW-0067">ATP-binding</keyword>
<proteinExistence type="predicted"/>
<feature type="compositionally biased region" description="Acidic residues" evidence="3">
    <location>
        <begin position="87"/>
        <end position="105"/>
    </location>
</feature>
<dbReference type="AlphaFoldDB" id="A0A2U1QDP0"/>
<evidence type="ECO:0000313" key="5">
    <source>
        <dbReference type="Proteomes" id="UP000245207"/>
    </source>
</evidence>
<dbReference type="PANTHER" id="PTHR43158">
    <property type="entry name" value="SKFA PEPTIDE EXPORT ATP-BINDING PROTEIN SKFE"/>
    <property type="match status" value="1"/>
</dbReference>
<dbReference type="Gene3D" id="3.40.50.300">
    <property type="entry name" value="P-loop containing nucleotide triphosphate hydrolases"/>
    <property type="match status" value="1"/>
</dbReference>
<keyword evidence="1" id="KW-0547">Nucleotide-binding</keyword>
<name>A0A2U1QDP0_ARTAN</name>
<dbReference type="Proteomes" id="UP000245207">
    <property type="component" value="Unassembled WGS sequence"/>
</dbReference>
<dbReference type="EMBL" id="PKPP01000197">
    <property type="protein sequence ID" value="PWA96125.1"/>
    <property type="molecule type" value="Genomic_DNA"/>
</dbReference>
<dbReference type="STRING" id="35608.A0A2U1QDP0"/>
<evidence type="ECO:0000256" key="1">
    <source>
        <dbReference type="ARBA" id="ARBA00022741"/>
    </source>
</evidence>
<dbReference type="SUPFAM" id="SSF52540">
    <property type="entry name" value="P-loop containing nucleoside triphosphate hydrolases"/>
    <property type="match status" value="1"/>
</dbReference>
<evidence type="ECO:0000256" key="2">
    <source>
        <dbReference type="ARBA" id="ARBA00022840"/>
    </source>
</evidence>
<evidence type="ECO:0000313" key="4">
    <source>
        <dbReference type="EMBL" id="PWA96125.1"/>
    </source>
</evidence>
<feature type="region of interest" description="Disordered" evidence="3">
    <location>
        <begin position="74"/>
        <end position="157"/>
    </location>
</feature>
<dbReference type="OrthoDB" id="6512918at2759"/>
<feature type="compositionally biased region" description="Acidic residues" evidence="3">
    <location>
        <begin position="113"/>
        <end position="157"/>
    </location>
</feature>
<gene>
    <name evidence="4" type="ORF">CTI12_AA043080</name>
</gene>
<sequence length="157" mass="17342">MEEENIPERMVDVEVLSLDEVTVDVDVFARMDLLEFFKEECEQRGCTIVYATHIFDGLESWATDLAYIQDGELKRKRCEKGSVSEERETEDSSSNEDGSDEDENGSDEKGSDDKDDGESNEEGNDDEDGESDEEGGGEDEGKSDEEGGGEDEGDSLA</sequence>
<dbReference type="PANTHER" id="PTHR43158:SF2">
    <property type="entry name" value="SKFA PEPTIDE EXPORT ATP-BINDING PROTEIN SKFE"/>
    <property type="match status" value="1"/>
</dbReference>
<dbReference type="GO" id="GO:0005524">
    <property type="term" value="F:ATP binding"/>
    <property type="evidence" value="ECO:0007669"/>
    <property type="project" value="UniProtKB-KW"/>
</dbReference>
<evidence type="ECO:0000256" key="3">
    <source>
        <dbReference type="SAM" id="MobiDB-lite"/>
    </source>
</evidence>